<dbReference type="AlphaFoldDB" id="A0A2W5KCA8"/>
<dbReference type="EMBL" id="QFPO01000007">
    <property type="protein sequence ID" value="PZQ14756.1"/>
    <property type="molecule type" value="Genomic_DNA"/>
</dbReference>
<gene>
    <name evidence="2" type="ORF">DI564_09640</name>
</gene>
<protein>
    <submittedName>
        <fullName evidence="2">Uncharacterized protein</fullName>
    </submittedName>
</protein>
<feature type="compositionally biased region" description="Basic and acidic residues" evidence="1">
    <location>
        <begin position="67"/>
        <end position="82"/>
    </location>
</feature>
<accession>A0A2W5KCA8</accession>
<feature type="compositionally biased region" description="Low complexity" evidence="1">
    <location>
        <begin position="54"/>
        <end position="66"/>
    </location>
</feature>
<feature type="compositionally biased region" description="Basic and acidic residues" evidence="1">
    <location>
        <begin position="90"/>
        <end position="112"/>
    </location>
</feature>
<proteinExistence type="predicted"/>
<feature type="region of interest" description="Disordered" evidence="1">
    <location>
        <begin position="1"/>
        <end position="172"/>
    </location>
</feature>
<name>A0A2W5KCA8_9GAMM</name>
<feature type="compositionally biased region" description="Basic and acidic residues" evidence="1">
    <location>
        <begin position="37"/>
        <end position="46"/>
    </location>
</feature>
<sequence>MCTAAGHRRDCEAGQRSGQHRQLRAGQAPGIGSHGLRRCDRQRAEPTARPLGEPAPAQPQRAQAGQQRDEAEAALRMREGRFDQIACAGDRCEQGRGAEREPETGRGGDHGRPPPAAAPAAAILESAGQQGGVGGRHGRLWTTDRRADSRMAGALVPSGEYSRARRTARTRR</sequence>
<dbReference type="Proteomes" id="UP000249046">
    <property type="component" value="Unassembled WGS sequence"/>
</dbReference>
<comment type="caution">
    <text evidence="2">The sequence shown here is derived from an EMBL/GenBank/DDBJ whole genome shotgun (WGS) entry which is preliminary data.</text>
</comment>
<evidence type="ECO:0000256" key="1">
    <source>
        <dbReference type="SAM" id="MobiDB-lite"/>
    </source>
</evidence>
<reference evidence="2 3" key="1">
    <citation type="submission" date="2017-08" db="EMBL/GenBank/DDBJ databases">
        <title>Infants hospitalized years apart are colonized by the same room-sourced microbial strains.</title>
        <authorList>
            <person name="Brooks B."/>
            <person name="Olm M.R."/>
            <person name="Firek B.A."/>
            <person name="Baker R."/>
            <person name="Thomas B.C."/>
            <person name="Morowitz M.J."/>
            <person name="Banfield J.F."/>
        </authorList>
    </citation>
    <scope>NUCLEOTIDE SEQUENCE [LARGE SCALE GENOMIC DNA]</scope>
    <source>
        <strain evidence="2">S2_005_003_R2_42</strain>
    </source>
</reference>
<organism evidence="2 3">
    <name type="scientific">Rhodanobacter denitrificans</name>
    <dbReference type="NCBI Taxonomy" id="666685"/>
    <lineage>
        <taxon>Bacteria</taxon>
        <taxon>Pseudomonadati</taxon>
        <taxon>Pseudomonadota</taxon>
        <taxon>Gammaproteobacteria</taxon>
        <taxon>Lysobacterales</taxon>
        <taxon>Rhodanobacteraceae</taxon>
        <taxon>Rhodanobacter</taxon>
    </lineage>
</organism>
<evidence type="ECO:0000313" key="3">
    <source>
        <dbReference type="Proteomes" id="UP000249046"/>
    </source>
</evidence>
<evidence type="ECO:0000313" key="2">
    <source>
        <dbReference type="EMBL" id="PZQ14756.1"/>
    </source>
</evidence>